<organism evidence="1 2">
    <name type="scientific">Tenacibaculum polynesiense</name>
    <dbReference type="NCBI Taxonomy" id="3137857"/>
    <lineage>
        <taxon>Bacteria</taxon>
        <taxon>Pseudomonadati</taxon>
        <taxon>Bacteroidota</taxon>
        <taxon>Flavobacteriia</taxon>
        <taxon>Flavobacteriales</taxon>
        <taxon>Flavobacteriaceae</taxon>
        <taxon>Tenacibaculum</taxon>
    </lineage>
</organism>
<reference evidence="1 2" key="1">
    <citation type="submission" date="2024-05" db="EMBL/GenBank/DDBJ databases">
        <authorList>
            <person name="Duchaud E."/>
        </authorList>
    </citation>
    <scope>NUCLEOTIDE SEQUENCE [LARGE SCALE GENOMIC DNA]</scope>
    <source>
        <strain evidence="1">Ena-SAMPLE-TAB-13-05-2024-13:56:06:370-140308</strain>
    </source>
</reference>
<dbReference type="SUPFAM" id="SSF54427">
    <property type="entry name" value="NTF2-like"/>
    <property type="match status" value="1"/>
</dbReference>
<gene>
    <name evidence="1" type="ORF">T190423A01A_10170</name>
</gene>
<dbReference type="InterPro" id="IPR032710">
    <property type="entry name" value="NTF2-like_dom_sf"/>
</dbReference>
<dbReference type="RefSeq" id="WP_348715232.1">
    <property type="nucleotide sequence ID" value="NZ_CAXJIO010000010.1"/>
</dbReference>
<dbReference type="Gene3D" id="3.10.450.50">
    <property type="match status" value="1"/>
</dbReference>
<accession>A0ABM9P7R2</accession>
<name>A0ABM9P7R2_9FLAO</name>
<dbReference type="Proteomes" id="UP001497527">
    <property type="component" value="Unassembled WGS sequence"/>
</dbReference>
<sequence>MKILFTSIFVVLTSSCFSQGGQQSLKGELLFNTYNAKRKKVINYDKSFVSDDQLIYESINKQESANVSEKEQIKRVLKKYMNGSSYNKLKMLESAFSENATLYLTSREGFKRYTPKDYVGFFKNGVPGKFNGREAKILAIEMVKDIATAKVEIAFPVRKMIYVDLFLLKKFEDGWKIISKTATRVDNGE</sequence>
<keyword evidence="2" id="KW-1185">Reference proteome</keyword>
<dbReference type="EMBL" id="CAXJIO010000010">
    <property type="protein sequence ID" value="CAL2101607.1"/>
    <property type="molecule type" value="Genomic_DNA"/>
</dbReference>
<evidence type="ECO:0000313" key="2">
    <source>
        <dbReference type="Proteomes" id="UP001497527"/>
    </source>
</evidence>
<dbReference type="PROSITE" id="PS51257">
    <property type="entry name" value="PROKAR_LIPOPROTEIN"/>
    <property type="match status" value="1"/>
</dbReference>
<protein>
    <submittedName>
        <fullName evidence="1">Lumazine-binding</fullName>
    </submittedName>
</protein>
<evidence type="ECO:0000313" key="1">
    <source>
        <dbReference type="EMBL" id="CAL2101607.1"/>
    </source>
</evidence>
<dbReference type="Pfam" id="PF12893">
    <property type="entry name" value="Lumazine_bd_2"/>
    <property type="match status" value="1"/>
</dbReference>
<comment type="caution">
    <text evidence="1">The sequence shown here is derived from an EMBL/GenBank/DDBJ whole genome shotgun (WGS) entry which is preliminary data.</text>
</comment>
<proteinExistence type="predicted"/>
<dbReference type="InterPro" id="IPR039437">
    <property type="entry name" value="FrzH/put_lumazine-bd"/>
</dbReference>